<protein>
    <submittedName>
        <fullName evidence="1">Uncharacterized protein</fullName>
    </submittedName>
</protein>
<dbReference type="Proteomes" id="UP001057402">
    <property type="component" value="Chromosome 2"/>
</dbReference>
<reference evidence="2" key="1">
    <citation type="journal article" date="2023" name="Front. Plant Sci.">
        <title>Chromosomal-level genome assembly of Melastoma candidum provides insights into trichome evolution.</title>
        <authorList>
            <person name="Zhong Y."/>
            <person name="Wu W."/>
            <person name="Sun C."/>
            <person name="Zou P."/>
            <person name="Liu Y."/>
            <person name="Dai S."/>
            <person name="Zhou R."/>
        </authorList>
    </citation>
    <scope>NUCLEOTIDE SEQUENCE [LARGE SCALE GENOMIC DNA]</scope>
</reference>
<proteinExistence type="predicted"/>
<comment type="caution">
    <text evidence="1">The sequence shown here is derived from an EMBL/GenBank/DDBJ whole genome shotgun (WGS) entry which is preliminary data.</text>
</comment>
<name>A0ACB9S7Q3_9MYRT</name>
<dbReference type="EMBL" id="CM042881">
    <property type="protein sequence ID" value="KAI4387511.1"/>
    <property type="molecule type" value="Genomic_DNA"/>
</dbReference>
<gene>
    <name evidence="1" type="ORF">MLD38_005339</name>
</gene>
<accession>A0ACB9S7Q3</accession>
<sequence length="314" mass="34487">MKFKAFLTDNGISLLEKRLLPALDKLDRTCVLYLTPQHTLFLHNLLSSSTVIQSVAQVANPALFLEHRISSQCDDRIALTLDTSLLLRALRSVVTISSSCPVQIKLVKKLPPSTTQPMPFLSFETKGRNSAVIHDVPISKPFSRSQVLELQAAIDSSQTLPKTLVQIPYLNQLMSFMERMRHVGDSLNVGVSKYGDLHLEISTPMITLGTEFQRLLVLGERAEPPAASDPGASPGKRMEVAIQGGDGLMVQVTVKNFTKSLSCHLAKPDCAFYGIEEQSGCLVVVFQFFIPGTRITDKAISLHCRIPVIDTGCN</sequence>
<organism evidence="1 2">
    <name type="scientific">Melastoma candidum</name>
    <dbReference type="NCBI Taxonomy" id="119954"/>
    <lineage>
        <taxon>Eukaryota</taxon>
        <taxon>Viridiplantae</taxon>
        <taxon>Streptophyta</taxon>
        <taxon>Embryophyta</taxon>
        <taxon>Tracheophyta</taxon>
        <taxon>Spermatophyta</taxon>
        <taxon>Magnoliopsida</taxon>
        <taxon>eudicotyledons</taxon>
        <taxon>Gunneridae</taxon>
        <taxon>Pentapetalae</taxon>
        <taxon>rosids</taxon>
        <taxon>malvids</taxon>
        <taxon>Myrtales</taxon>
        <taxon>Melastomataceae</taxon>
        <taxon>Melastomatoideae</taxon>
        <taxon>Melastomateae</taxon>
        <taxon>Melastoma</taxon>
    </lineage>
</organism>
<keyword evidence="2" id="KW-1185">Reference proteome</keyword>
<evidence type="ECO:0000313" key="2">
    <source>
        <dbReference type="Proteomes" id="UP001057402"/>
    </source>
</evidence>
<evidence type="ECO:0000313" key="1">
    <source>
        <dbReference type="EMBL" id="KAI4387511.1"/>
    </source>
</evidence>